<sequence length="332" mass="38239">MMPVLFPVGNYFLVGPRYFQSLDVLFYGTLLVFFLYWLSIITLTVTIREIIDRFPEVHQTLMRTGIMFLSVGLLTIVLACIDVAAYHLFPVFNTPFDWSTVRTIMLLGLVFDICLCSVLSLLYTYSRWQENQAESEYLKRMALQTQLDTLKSQVNPHFLFNCLNSLSSLIGEDKVLAEQFVDEMAKVYRYMLQANHRETTTLESEIRFVGSYAFLLQTRYGKSISINIDVNPSYLHCYLPPLTLQTLIENALKHNSVSVEKPLLIDIFTTEEKLVIRNNVQKRIVRVQTGQNGLSNLTAKYEMISMEKVNVYDNGQQFTVTLPLLTQPIHVP</sequence>
<dbReference type="GO" id="GO:0016020">
    <property type="term" value="C:membrane"/>
    <property type="evidence" value="ECO:0007669"/>
    <property type="project" value="InterPro"/>
</dbReference>
<dbReference type="Pfam" id="PF06580">
    <property type="entry name" value="His_kinase"/>
    <property type="match status" value="1"/>
</dbReference>
<dbReference type="GO" id="GO:0000155">
    <property type="term" value="F:phosphorelay sensor kinase activity"/>
    <property type="evidence" value="ECO:0007669"/>
    <property type="project" value="InterPro"/>
</dbReference>
<reference evidence="3 4" key="1">
    <citation type="submission" date="2016-10" db="EMBL/GenBank/DDBJ databases">
        <title>Arsenicibacter rosenii gen. nov., sp. nov., an efficient arsenic-methylating bacterium isolated from an arsenic-contaminated paddy soil.</title>
        <authorList>
            <person name="Huang K."/>
        </authorList>
    </citation>
    <scope>NUCLEOTIDE SEQUENCE [LARGE SCALE GENOMIC DNA]</scope>
    <source>
        <strain evidence="3 4">SM-1</strain>
    </source>
</reference>
<dbReference type="AlphaFoldDB" id="A0A1S2VK61"/>
<dbReference type="InterPro" id="IPR050640">
    <property type="entry name" value="Bact_2-comp_sensor_kinase"/>
</dbReference>
<dbReference type="EMBL" id="MORL01000008">
    <property type="protein sequence ID" value="OIN58208.1"/>
    <property type="molecule type" value="Genomic_DNA"/>
</dbReference>
<keyword evidence="1" id="KW-0472">Membrane</keyword>
<gene>
    <name evidence="3" type="ORF">BLX24_16480</name>
</gene>
<organism evidence="3 4">
    <name type="scientific">Arsenicibacter rosenii</name>
    <dbReference type="NCBI Taxonomy" id="1750698"/>
    <lineage>
        <taxon>Bacteria</taxon>
        <taxon>Pseudomonadati</taxon>
        <taxon>Bacteroidota</taxon>
        <taxon>Cytophagia</taxon>
        <taxon>Cytophagales</taxon>
        <taxon>Spirosomataceae</taxon>
        <taxon>Arsenicibacter</taxon>
    </lineage>
</organism>
<keyword evidence="3" id="KW-0418">Kinase</keyword>
<keyword evidence="4" id="KW-1185">Reference proteome</keyword>
<dbReference type="InterPro" id="IPR010559">
    <property type="entry name" value="Sig_transdc_His_kin_internal"/>
</dbReference>
<dbReference type="PANTHER" id="PTHR34220">
    <property type="entry name" value="SENSOR HISTIDINE KINASE YPDA"/>
    <property type="match status" value="1"/>
</dbReference>
<protein>
    <submittedName>
        <fullName evidence="3">Histidine kinase</fullName>
    </submittedName>
</protein>
<proteinExistence type="predicted"/>
<evidence type="ECO:0000313" key="4">
    <source>
        <dbReference type="Proteomes" id="UP000181790"/>
    </source>
</evidence>
<evidence type="ECO:0000313" key="3">
    <source>
        <dbReference type="EMBL" id="OIN58208.1"/>
    </source>
</evidence>
<dbReference type="PANTHER" id="PTHR34220:SF7">
    <property type="entry name" value="SENSOR HISTIDINE KINASE YPDA"/>
    <property type="match status" value="1"/>
</dbReference>
<name>A0A1S2VK61_9BACT</name>
<keyword evidence="1" id="KW-0812">Transmembrane</keyword>
<feature type="transmembrane region" description="Helical" evidence="1">
    <location>
        <begin position="101"/>
        <end position="125"/>
    </location>
</feature>
<comment type="caution">
    <text evidence="3">The sequence shown here is derived from an EMBL/GenBank/DDBJ whole genome shotgun (WGS) entry which is preliminary data.</text>
</comment>
<feature type="transmembrane region" description="Helical" evidence="1">
    <location>
        <begin position="66"/>
        <end position="89"/>
    </location>
</feature>
<accession>A0A1S2VK61</accession>
<evidence type="ECO:0000259" key="2">
    <source>
        <dbReference type="Pfam" id="PF06580"/>
    </source>
</evidence>
<keyword evidence="3" id="KW-0808">Transferase</keyword>
<feature type="domain" description="Signal transduction histidine kinase internal region" evidence="2">
    <location>
        <begin position="146"/>
        <end position="223"/>
    </location>
</feature>
<evidence type="ECO:0000256" key="1">
    <source>
        <dbReference type="SAM" id="Phobius"/>
    </source>
</evidence>
<feature type="transmembrane region" description="Helical" evidence="1">
    <location>
        <begin position="24"/>
        <end position="45"/>
    </location>
</feature>
<keyword evidence="1" id="KW-1133">Transmembrane helix</keyword>
<dbReference type="Proteomes" id="UP000181790">
    <property type="component" value="Unassembled WGS sequence"/>
</dbReference>
<dbReference type="OrthoDB" id="927174at2"/>